<dbReference type="AlphaFoldDB" id="A0AA88XXP2"/>
<feature type="transmembrane region" description="Helical" evidence="3">
    <location>
        <begin position="12"/>
        <end position="31"/>
    </location>
</feature>
<feature type="coiled-coil region" evidence="1">
    <location>
        <begin position="174"/>
        <end position="240"/>
    </location>
</feature>
<dbReference type="Gene3D" id="1.10.287.1490">
    <property type="match status" value="1"/>
</dbReference>
<accession>A0AA88XXP2</accession>
<reference evidence="4" key="1">
    <citation type="submission" date="2019-08" db="EMBL/GenBank/DDBJ databases">
        <title>The improved chromosome-level genome for the pearl oyster Pinctada fucata martensii using PacBio sequencing and Hi-C.</title>
        <authorList>
            <person name="Zheng Z."/>
        </authorList>
    </citation>
    <scope>NUCLEOTIDE SEQUENCE</scope>
    <source>
        <strain evidence="4">ZZ-2019</strain>
        <tissue evidence="4">Adductor muscle</tissue>
    </source>
</reference>
<proteinExistence type="predicted"/>
<gene>
    <name evidence="4" type="ORF">FSP39_000397</name>
</gene>
<keyword evidence="3" id="KW-0812">Transmembrane</keyword>
<evidence type="ECO:0000256" key="1">
    <source>
        <dbReference type="SAM" id="Coils"/>
    </source>
</evidence>
<evidence type="ECO:0000256" key="2">
    <source>
        <dbReference type="SAM" id="MobiDB-lite"/>
    </source>
</evidence>
<comment type="caution">
    <text evidence="4">The sequence shown here is derived from an EMBL/GenBank/DDBJ whole genome shotgun (WGS) entry which is preliminary data.</text>
</comment>
<organism evidence="4 5">
    <name type="scientific">Pinctada imbricata</name>
    <name type="common">Atlantic pearl-oyster</name>
    <name type="synonym">Pinctada martensii</name>
    <dbReference type="NCBI Taxonomy" id="66713"/>
    <lineage>
        <taxon>Eukaryota</taxon>
        <taxon>Metazoa</taxon>
        <taxon>Spiralia</taxon>
        <taxon>Lophotrochozoa</taxon>
        <taxon>Mollusca</taxon>
        <taxon>Bivalvia</taxon>
        <taxon>Autobranchia</taxon>
        <taxon>Pteriomorphia</taxon>
        <taxon>Pterioida</taxon>
        <taxon>Pterioidea</taxon>
        <taxon>Pteriidae</taxon>
        <taxon>Pinctada</taxon>
    </lineage>
</organism>
<keyword evidence="1" id="KW-0175">Coiled coil</keyword>
<sequence>MTPESSKDTERHVYLRFVVRICIFLLLIQTLEKSVQRSVFEVEVSSGQSRSYSLQSRSVEHKHKQSTALVWPNMSTSTSDLLNSSRNILYEDEGETDITLGKLFSLVKNMEISMNQRLNDINVKIDAKNECIEGTLKKVDDVCEQMISLSNRVKSIETELGVMNKTCSDFHDNMQGMSDIFDNVKQDVQKAEKEIKVVKTTLKDMETSFNSYKSSKEAELHQLKETNEDLSDKLLDMRCRSMKYNLIFSCIPESPGEDTESVLRDFMYNELEIEQEFEYANVHRFGRQSKDRPRPIVAKFLFQRDLDYVLKSARKLRGKRYQINRQFPNEIEQARRCLYPVMKELRKKGDRVKLVRDTLFVNGEPYQPEHRVQSPSASRYYGTPTSARKPSRKRFRVGSTPEHP</sequence>
<feature type="region of interest" description="Disordered" evidence="2">
    <location>
        <begin position="366"/>
        <end position="404"/>
    </location>
</feature>
<protein>
    <submittedName>
        <fullName evidence="4">Uncharacterized protein</fullName>
    </submittedName>
</protein>
<dbReference type="SUPFAM" id="SSF57997">
    <property type="entry name" value="Tropomyosin"/>
    <property type="match status" value="1"/>
</dbReference>
<feature type="compositionally biased region" description="Polar residues" evidence="2">
    <location>
        <begin position="373"/>
        <end position="388"/>
    </location>
</feature>
<dbReference type="Proteomes" id="UP001186944">
    <property type="component" value="Unassembled WGS sequence"/>
</dbReference>
<keyword evidence="5" id="KW-1185">Reference proteome</keyword>
<keyword evidence="3" id="KW-0472">Membrane</keyword>
<evidence type="ECO:0000256" key="3">
    <source>
        <dbReference type="SAM" id="Phobius"/>
    </source>
</evidence>
<evidence type="ECO:0000313" key="5">
    <source>
        <dbReference type="Proteomes" id="UP001186944"/>
    </source>
</evidence>
<name>A0AA88XXP2_PINIB</name>
<dbReference type="EMBL" id="VSWD01000009">
    <property type="protein sequence ID" value="KAK3092256.1"/>
    <property type="molecule type" value="Genomic_DNA"/>
</dbReference>
<keyword evidence="3" id="KW-1133">Transmembrane helix</keyword>
<dbReference type="Gene3D" id="3.30.70.1820">
    <property type="entry name" value="L1 transposable element, RRM domain"/>
    <property type="match status" value="1"/>
</dbReference>
<evidence type="ECO:0000313" key="4">
    <source>
        <dbReference type="EMBL" id="KAK3092256.1"/>
    </source>
</evidence>